<keyword evidence="2" id="KW-0812">Transmembrane</keyword>
<dbReference type="Pfam" id="PF00515">
    <property type="entry name" value="TPR_1"/>
    <property type="match status" value="1"/>
</dbReference>
<feature type="signal peptide" evidence="3">
    <location>
        <begin position="1"/>
        <end position="18"/>
    </location>
</feature>
<gene>
    <name evidence="4" type="ORF">SAMN04488033_11291</name>
</gene>
<feature type="transmembrane region" description="Helical" evidence="2">
    <location>
        <begin position="129"/>
        <end position="147"/>
    </location>
</feature>
<evidence type="ECO:0000256" key="1">
    <source>
        <dbReference type="PROSITE-ProRule" id="PRU00339"/>
    </source>
</evidence>
<evidence type="ECO:0000256" key="2">
    <source>
        <dbReference type="SAM" id="Phobius"/>
    </source>
</evidence>
<dbReference type="RefSeq" id="WP_075325284.1">
    <property type="nucleotide sequence ID" value="NZ_FOOH01000012.1"/>
</dbReference>
<accession>A0A1I2MGM6</accession>
<dbReference type="PROSITE" id="PS50293">
    <property type="entry name" value="TPR_REGION"/>
    <property type="match status" value="1"/>
</dbReference>
<keyword evidence="2" id="KW-1133">Transmembrane helix</keyword>
<keyword evidence="2" id="KW-0472">Membrane</keyword>
<dbReference type="SUPFAM" id="SSF48452">
    <property type="entry name" value="TPR-like"/>
    <property type="match status" value="1"/>
</dbReference>
<keyword evidence="5" id="KW-1185">Reference proteome</keyword>
<sequence>MKKLMLIFLVFVSATTLAQKPTLFEEANEAYANDDFETAIAKYEEILANGKTSVATYYNLGNAHYKLNNVAPSIYYYEKALQLDPTDEDVQNNIEFARSMTIDDIPVVEETGFEKKINQFLSTFSYNTWAYFSIAFSIIFVVLFLFYYFSRKPLIKRTLFGFAIFIFLLGGISVFFAFQQQEIQFNNQFAIIFTEEAAVKNEPSPRAETAFSLHEGTKAKVLEDYQGWVKLELSNGTQGWTENNNLKRL</sequence>
<dbReference type="InterPro" id="IPR011990">
    <property type="entry name" value="TPR-like_helical_dom_sf"/>
</dbReference>
<organism evidence="4 5">
    <name type="scientific">Salegentibacter agarivorans</name>
    <dbReference type="NCBI Taxonomy" id="345907"/>
    <lineage>
        <taxon>Bacteria</taxon>
        <taxon>Pseudomonadati</taxon>
        <taxon>Bacteroidota</taxon>
        <taxon>Flavobacteriia</taxon>
        <taxon>Flavobacteriales</taxon>
        <taxon>Flavobacteriaceae</taxon>
        <taxon>Salegentibacter</taxon>
    </lineage>
</organism>
<dbReference type="InterPro" id="IPR019734">
    <property type="entry name" value="TPR_rpt"/>
</dbReference>
<dbReference type="Proteomes" id="UP000199116">
    <property type="component" value="Unassembled WGS sequence"/>
</dbReference>
<feature type="chain" id="PRO_5011744538" evidence="3">
    <location>
        <begin position="19"/>
        <end position="249"/>
    </location>
</feature>
<evidence type="ECO:0000256" key="3">
    <source>
        <dbReference type="SAM" id="SignalP"/>
    </source>
</evidence>
<keyword evidence="1" id="KW-0802">TPR repeat</keyword>
<dbReference type="EMBL" id="FOOH01000012">
    <property type="protein sequence ID" value="SFF88291.1"/>
    <property type="molecule type" value="Genomic_DNA"/>
</dbReference>
<dbReference type="PROSITE" id="PS50005">
    <property type="entry name" value="TPR"/>
    <property type="match status" value="1"/>
</dbReference>
<feature type="transmembrane region" description="Helical" evidence="2">
    <location>
        <begin position="159"/>
        <end position="178"/>
    </location>
</feature>
<protein>
    <submittedName>
        <fullName evidence="4">SH3 domain-containing protein</fullName>
    </submittedName>
</protein>
<evidence type="ECO:0000313" key="4">
    <source>
        <dbReference type="EMBL" id="SFF88291.1"/>
    </source>
</evidence>
<dbReference type="AlphaFoldDB" id="A0A1I2MGM6"/>
<dbReference type="Gene3D" id="2.30.30.40">
    <property type="entry name" value="SH3 Domains"/>
    <property type="match status" value="1"/>
</dbReference>
<feature type="repeat" description="TPR" evidence="1">
    <location>
        <begin position="54"/>
        <end position="87"/>
    </location>
</feature>
<dbReference type="SMART" id="SM00028">
    <property type="entry name" value="TPR"/>
    <property type="match status" value="1"/>
</dbReference>
<evidence type="ECO:0000313" key="5">
    <source>
        <dbReference type="Proteomes" id="UP000199116"/>
    </source>
</evidence>
<name>A0A1I2MGM6_9FLAO</name>
<dbReference type="Gene3D" id="1.25.40.10">
    <property type="entry name" value="Tetratricopeptide repeat domain"/>
    <property type="match status" value="1"/>
</dbReference>
<proteinExistence type="predicted"/>
<reference evidence="5" key="1">
    <citation type="submission" date="2016-10" db="EMBL/GenBank/DDBJ databases">
        <authorList>
            <person name="Varghese N."/>
            <person name="Submissions S."/>
        </authorList>
    </citation>
    <scope>NUCLEOTIDE SEQUENCE [LARGE SCALE GENOMIC DNA]</scope>
    <source>
        <strain evidence="5">DSM 23515</strain>
    </source>
</reference>
<keyword evidence="3" id="KW-0732">Signal</keyword>